<protein>
    <submittedName>
        <fullName evidence="6">Gamma-glutamyltransferase</fullName>
    </submittedName>
</protein>
<feature type="region of interest" description="Disordered" evidence="5">
    <location>
        <begin position="1"/>
        <end position="24"/>
    </location>
</feature>
<reference evidence="6 7" key="1">
    <citation type="submission" date="2019-06" db="EMBL/GenBank/DDBJ databases">
        <title>Whole genome shotgun sequence of Streptomyces cacaoi subsp. cacaoi NBRC 12748.</title>
        <authorList>
            <person name="Hosoyama A."/>
            <person name="Uohara A."/>
            <person name="Ohji S."/>
            <person name="Ichikawa N."/>
        </authorList>
    </citation>
    <scope>NUCLEOTIDE SEQUENCE [LARGE SCALE GENOMIC DNA]</scope>
    <source>
        <strain evidence="6 7">NBRC 12748</strain>
    </source>
</reference>
<keyword evidence="2 6" id="KW-0808">Transferase</keyword>
<dbReference type="RefSeq" id="WP_170298030.1">
    <property type="nucleotide sequence ID" value="NZ_BJMM01000032.1"/>
</dbReference>
<evidence type="ECO:0000313" key="6">
    <source>
        <dbReference type="EMBL" id="GEB52538.1"/>
    </source>
</evidence>
<name>A0A4Y3R6Y9_STRCI</name>
<accession>A0A4Y3R6Y9</accession>
<dbReference type="Gene3D" id="3.60.20.40">
    <property type="match status" value="1"/>
</dbReference>
<dbReference type="PRINTS" id="PR01210">
    <property type="entry name" value="GGTRANSPTASE"/>
</dbReference>
<proteinExistence type="inferred from homology"/>
<organism evidence="6 7">
    <name type="scientific">Streptomyces cacaoi</name>
    <dbReference type="NCBI Taxonomy" id="1898"/>
    <lineage>
        <taxon>Bacteria</taxon>
        <taxon>Bacillati</taxon>
        <taxon>Actinomycetota</taxon>
        <taxon>Actinomycetes</taxon>
        <taxon>Kitasatosporales</taxon>
        <taxon>Streptomycetaceae</taxon>
        <taxon>Streptomyces</taxon>
    </lineage>
</organism>
<keyword evidence="4" id="KW-0865">Zymogen</keyword>
<dbReference type="InterPro" id="IPR043137">
    <property type="entry name" value="GGT_ssub_C"/>
</dbReference>
<dbReference type="SUPFAM" id="SSF56235">
    <property type="entry name" value="N-terminal nucleophile aminohydrolases (Ntn hydrolases)"/>
    <property type="match status" value="1"/>
</dbReference>
<dbReference type="Proteomes" id="UP000319210">
    <property type="component" value="Unassembled WGS sequence"/>
</dbReference>
<keyword evidence="7" id="KW-1185">Reference proteome</keyword>
<dbReference type="PANTHER" id="PTHR43199:SF1">
    <property type="entry name" value="GLUTATHIONE HYDROLASE PROENZYME"/>
    <property type="match status" value="1"/>
</dbReference>
<dbReference type="InterPro" id="IPR029055">
    <property type="entry name" value="Ntn_hydrolases_N"/>
</dbReference>
<comment type="caution">
    <text evidence="6">The sequence shown here is derived from an EMBL/GenBank/DDBJ whole genome shotgun (WGS) entry which is preliminary data.</text>
</comment>
<comment type="similarity">
    <text evidence="1">Belongs to the gamma-glutamyltransferase family.</text>
</comment>
<dbReference type="Pfam" id="PF01019">
    <property type="entry name" value="G_glu_transpept"/>
    <property type="match status" value="1"/>
</dbReference>
<dbReference type="InterPro" id="IPR043138">
    <property type="entry name" value="GGT_lsub"/>
</dbReference>
<evidence type="ECO:0000256" key="2">
    <source>
        <dbReference type="ARBA" id="ARBA00022679"/>
    </source>
</evidence>
<keyword evidence="3" id="KW-0378">Hydrolase</keyword>
<evidence type="ECO:0000313" key="7">
    <source>
        <dbReference type="Proteomes" id="UP000319210"/>
    </source>
</evidence>
<feature type="compositionally biased region" description="Polar residues" evidence="5">
    <location>
        <begin position="1"/>
        <end position="16"/>
    </location>
</feature>
<sequence length="545" mass="57818">MSTNDRAAHGTWQTDGTDPVPAARYGPKPPVEGSGGLAVTSHPLATRAARDILREGGNAVDAALAAAATQLVVEPHMTSPTGGLSLLHRSAATGAATYVNGNVAAPLAPLPDFSGADLTRGRGVPVPGWWPAFEEARRRFGTRDRARLLAPALAAATDGFEVNPFLYGIAYGEQAHLGASPQMREVFFAEGHLAVPGQVITQPRAARTLERLRDEGMDYYLGDFARAVAAAARADGGVLHERDFAAYRARVQEPVRGTYRGAGIVAAPPPDDGGVQLISALNMLETVDLPRLGPPSADPETLRLLIQAHNTAYYAPPLRYGLEEDRERLELLLSKSYARTRTALLEPVPPASATPAPGTIHISVVDAAGDTVALTHSHMCSGFVNGLFAEGFQLSGGGSFFQRVMPQPGERACVYLAPNLVLRDGNPVLVSGSPSVSLVANVLQNLVNILDFGMSIEDSVRAPRFGARPHTPERGWEPGNLLEAGFDEAVLREVRSWAGRERLWTRVVNPWSALTGNFEGITLDPDTGAARACADPRRVGAAEAA</sequence>
<evidence type="ECO:0000256" key="3">
    <source>
        <dbReference type="ARBA" id="ARBA00022801"/>
    </source>
</evidence>
<dbReference type="GO" id="GO:0016787">
    <property type="term" value="F:hydrolase activity"/>
    <property type="evidence" value="ECO:0007669"/>
    <property type="project" value="UniProtKB-KW"/>
</dbReference>
<dbReference type="GO" id="GO:0016740">
    <property type="term" value="F:transferase activity"/>
    <property type="evidence" value="ECO:0007669"/>
    <property type="project" value="UniProtKB-KW"/>
</dbReference>
<evidence type="ECO:0000256" key="1">
    <source>
        <dbReference type="ARBA" id="ARBA00009381"/>
    </source>
</evidence>
<dbReference type="AlphaFoldDB" id="A0A4Y3R6Y9"/>
<evidence type="ECO:0000256" key="5">
    <source>
        <dbReference type="SAM" id="MobiDB-lite"/>
    </source>
</evidence>
<gene>
    <name evidence="6" type="primary">ggt</name>
    <name evidence="6" type="ORF">SCA03_50890</name>
</gene>
<dbReference type="EMBL" id="BJMM01000032">
    <property type="protein sequence ID" value="GEB52538.1"/>
    <property type="molecule type" value="Genomic_DNA"/>
</dbReference>
<dbReference type="InterPro" id="IPR051792">
    <property type="entry name" value="GGT_bact"/>
</dbReference>
<evidence type="ECO:0000256" key="4">
    <source>
        <dbReference type="ARBA" id="ARBA00023145"/>
    </source>
</evidence>
<dbReference type="PANTHER" id="PTHR43199">
    <property type="entry name" value="GLUTATHIONE HYDROLASE"/>
    <property type="match status" value="1"/>
</dbReference>
<dbReference type="Gene3D" id="1.10.246.130">
    <property type="match status" value="1"/>
</dbReference>